<dbReference type="InterPro" id="IPR001387">
    <property type="entry name" value="Cro/C1-type_HTH"/>
</dbReference>
<dbReference type="Gene3D" id="2.10.109.10">
    <property type="entry name" value="Umud Fragment, subunit A"/>
    <property type="match status" value="1"/>
</dbReference>
<dbReference type="Gene3D" id="1.10.260.40">
    <property type="entry name" value="lambda repressor-like DNA-binding domains"/>
    <property type="match status" value="1"/>
</dbReference>
<protein>
    <submittedName>
        <fullName evidence="2">Phage repressor</fullName>
    </submittedName>
</protein>
<dbReference type="InterPro" id="IPR050077">
    <property type="entry name" value="LexA_repressor"/>
</dbReference>
<keyword evidence="3" id="KW-1185">Reference proteome</keyword>
<feature type="domain" description="HTH cro/C1-type" evidence="1">
    <location>
        <begin position="8"/>
        <end position="62"/>
    </location>
</feature>
<dbReference type="RefSeq" id="WP_067619275.1">
    <property type="nucleotide sequence ID" value="NZ_MAGO01000009.1"/>
</dbReference>
<dbReference type="InterPro" id="IPR039418">
    <property type="entry name" value="LexA-like"/>
</dbReference>
<dbReference type="PANTHER" id="PTHR33516">
    <property type="entry name" value="LEXA REPRESSOR"/>
    <property type="match status" value="1"/>
</dbReference>
<dbReference type="STRING" id="1156395.DBT_1833"/>
<evidence type="ECO:0000313" key="3">
    <source>
        <dbReference type="Proteomes" id="UP000093080"/>
    </source>
</evidence>
<evidence type="ECO:0000259" key="1">
    <source>
        <dbReference type="PROSITE" id="PS50943"/>
    </source>
</evidence>
<dbReference type="SUPFAM" id="SSF47413">
    <property type="entry name" value="lambda repressor-like DNA-binding domains"/>
    <property type="match status" value="1"/>
</dbReference>
<dbReference type="Pfam" id="PF00717">
    <property type="entry name" value="Peptidase_S24"/>
    <property type="match status" value="1"/>
</dbReference>
<dbReference type="InterPro" id="IPR010982">
    <property type="entry name" value="Lambda_DNA-bd_dom_sf"/>
</dbReference>
<dbReference type="CDD" id="cd00093">
    <property type="entry name" value="HTH_XRE"/>
    <property type="match status" value="1"/>
</dbReference>
<dbReference type="AlphaFoldDB" id="A0A1B9F4I8"/>
<dbReference type="OrthoDB" id="5363392at2"/>
<organism evidence="2 3">
    <name type="scientific">Dissulfuribacter thermophilus</name>
    <dbReference type="NCBI Taxonomy" id="1156395"/>
    <lineage>
        <taxon>Bacteria</taxon>
        <taxon>Pseudomonadati</taxon>
        <taxon>Thermodesulfobacteriota</taxon>
        <taxon>Dissulfuribacteria</taxon>
        <taxon>Dissulfuribacterales</taxon>
        <taxon>Dissulfuribacteraceae</taxon>
        <taxon>Dissulfuribacter</taxon>
    </lineage>
</organism>
<dbReference type="Proteomes" id="UP000093080">
    <property type="component" value="Unassembled WGS sequence"/>
</dbReference>
<dbReference type="EMBL" id="MAGO01000009">
    <property type="protein sequence ID" value="OCC14773.1"/>
    <property type="molecule type" value="Genomic_DNA"/>
</dbReference>
<dbReference type="PROSITE" id="PS50943">
    <property type="entry name" value="HTH_CROC1"/>
    <property type="match status" value="1"/>
</dbReference>
<reference evidence="2 3" key="1">
    <citation type="submission" date="2016-06" db="EMBL/GenBank/DDBJ databases">
        <title>Respiratory ammonification of nitrate coupled to the oxidation of elemental sulfur in deep-sea autotrophic thermophilic bacteria.</title>
        <authorList>
            <person name="Slobodkina G.B."/>
            <person name="Mardanov A.V."/>
            <person name="Ravin N.V."/>
            <person name="Frolova A.A."/>
            <person name="Viryasiv M.B."/>
            <person name="Chernyh N.A."/>
            <person name="Bonch-Osmolovskaya E.A."/>
            <person name="Slobodkin A.I."/>
        </authorList>
    </citation>
    <scope>NUCLEOTIDE SEQUENCE [LARGE SCALE GENOMIC DNA]</scope>
    <source>
        <strain evidence="2 3">S69</strain>
    </source>
</reference>
<sequence>MPTYWEMIKEARSQLKLSRRQVAEKAGISEAHLRFVEKGERPMSPKTLQKVARVLKMDETRVIDAWLQENVKGMSLAPRDLQKVPIISWVNAGDFAMADDPRQLADYDEWVWIQTRGPNVFALRVEGDSMEPEFREGEIIIVNPHIAWEVGNYVIVKNSDGEATFKQIKKKGDKWVLHPLNPKYEDIEVDNRQLYVVGVVVEKIKRY</sequence>
<gene>
    <name evidence="2" type="ORF">DBT_1833</name>
</gene>
<dbReference type="CDD" id="cd06529">
    <property type="entry name" value="S24_LexA-like"/>
    <property type="match status" value="1"/>
</dbReference>
<dbReference type="SMART" id="SM00530">
    <property type="entry name" value="HTH_XRE"/>
    <property type="match status" value="1"/>
</dbReference>
<dbReference type="GO" id="GO:0003677">
    <property type="term" value="F:DNA binding"/>
    <property type="evidence" value="ECO:0007669"/>
    <property type="project" value="InterPro"/>
</dbReference>
<dbReference type="Pfam" id="PF01381">
    <property type="entry name" value="HTH_3"/>
    <property type="match status" value="1"/>
</dbReference>
<proteinExistence type="predicted"/>
<dbReference type="InterPro" id="IPR036286">
    <property type="entry name" value="LexA/Signal_pep-like_sf"/>
</dbReference>
<accession>A0A1B9F4I8</accession>
<name>A0A1B9F4I8_9BACT</name>
<evidence type="ECO:0000313" key="2">
    <source>
        <dbReference type="EMBL" id="OCC14773.1"/>
    </source>
</evidence>
<comment type="caution">
    <text evidence="2">The sequence shown here is derived from an EMBL/GenBank/DDBJ whole genome shotgun (WGS) entry which is preliminary data.</text>
</comment>
<dbReference type="PANTHER" id="PTHR33516:SF2">
    <property type="entry name" value="LEXA REPRESSOR-RELATED"/>
    <property type="match status" value="1"/>
</dbReference>
<dbReference type="SUPFAM" id="SSF51306">
    <property type="entry name" value="LexA/Signal peptidase"/>
    <property type="match status" value="1"/>
</dbReference>
<dbReference type="InterPro" id="IPR015927">
    <property type="entry name" value="Peptidase_S24_S26A/B/C"/>
</dbReference>